<dbReference type="SUPFAM" id="SSF56436">
    <property type="entry name" value="C-type lectin-like"/>
    <property type="match status" value="1"/>
</dbReference>
<gene>
    <name evidence="2" type="ORF">KP79_PYT03940</name>
</gene>
<dbReference type="SMART" id="SM00034">
    <property type="entry name" value="CLECT"/>
    <property type="match status" value="1"/>
</dbReference>
<dbReference type="Proteomes" id="UP000242188">
    <property type="component" value="Unassembled WGS sequence"/>
</dbReference>
<dbReference type="InterPro" id="IPR001304">
    <property type="entry name" value="C-type_lectin-like"/>
</dbReference>
<dbReference type="InterPro" id="IPR050111">
    <property type="entry name" value="C-type_lectin/snaclec_domain"/>
</dbReference>
<name>A0A210PSW9_MIZYE</name>
<protein>
    <submittedName>
        <fullName evidence="2">C-type lectin domain family 10 member A</fullName>
    </submittedName>
</protein>
<dbReference type="PROSITE" id="PS50041">
    <property type="entry name" value="C_TYPE_LECTIN_2"/>
    <property type="match status" value="1"/>
</dbReference>
<dbReference type="AlphaFoldDB" id="A0A210PSW9"/>
<evidence type="ECO:0000313" key="3">
    <source>
        <dbReference type="Proteomes" id="UP000242188"/>
    </source>
</evidence>
<dbReference type="GO" id="GO:0030246">
    <property type="term" value="F:carbohydrate binding"/>
    <property type="evidence" value="ECO:0007669"/>
    <property type="project" value="UniProtKB-KW"/>
</dbReference>
<dbReference type="OrthoDB" id="6038959at2759"/>
<keyword evidence="2" id="KW-0430">Lectin</keyword>
<dbReference type="EMBL" id="NEDP02005521">
    <property type="protein sequence ID" value="OWF39554.1"/>
    <property type="molecule type" value="Genomic_DNA"/>
</dbReference>
<organism evidence="2 3">
    <name type="scientific">Mizuhopecten yessoensis</name>
    <name type="common">Japanese scallop</name>
    <name type="synonym">Patinopecten yessoensis</name>
    <dbReference type="NCBI Taxonomy" id="6573"/>
    <lineage>
        <taxon>Eukaryota</taxon>
        <taxon>Metazoa</taxon>
        <taxon>Spiralia</taxon>
        <taxon>Lophotrochozoa</taxon>
        <taxon>Mollusca</taxon>
        <taxon>Bivalvia</taxon>
        <taxon>Autobranchia</taxon>
        <taxon>Pteriomorphia</taxon>
        <taxon>Pectinida</taxon>
        <taxon>Pectinoidea</taxon>
        <taxon>Pectinidae</taxon>
        <taxon>Mizuhopecten</taxon>
    </lineage>
</organism>
<keyword evidence="3" id="KW-1185">Reference proteome</keyword>
<evidence type="ECO:0000259" key="1">
    <source>
        <dbReference type="PROSITE" id="PS50041"/>
    </source>
</evidence>
<reference evidence="2 3" key="1">
    <citation type="journal article" date="2017" name="Nat. Ecol. Evol.">
        <title>Scallop genome provides insights into evolution of bilaterian karyotype and development.</title>
        <authorList>
            <person name="Wang S."/>
            <person name="Zhang J."/>
            <person name="Jiao W."/>
            <person name="Li J."/>
            <person name="Xun X."/>
            <person name="Sun Y."/>
            <person name="Guo X."/>
            <person name="Huan P."/>
            <person name="Dong B."/>
            <person name="Zhang L."/>
            <person name="Hu X."/>
            <person name="Sun X."/>
            <person name="Wang J."/>
            <person name="Zhao C."/>
            <person name="Wang Y."/>
            <person name="Wang D."/>
            <person name="Huang X."/>
            <person name="Wang R."/>
            <person name="Lv J."/>
            <person name="Li Y."/>
            <person name="Zhang Z."/>
            <person name="Liu B."/>
            <person name="Lu W."/>
            <person name="Hui Y."/>
            <person name="Liang J."/>
            <person name="Zhou Z."/>
            <person name="Hou R."/>
            <person name="Li X."/>
            <person name="Liu Y."/>
            <person name="Li H."/>
            <person name="Ning X."/>
            <person name="Lin Y."/>
            <person name="Zhao L."/>
            <person name="Xing Q."/>
            <person name="Dou J."/>
            <person name="Li Y."/>
            <person name="Mao J."/>
            <person name="Guo H."/>
            <person name="Dou H."/>
            <person name="Li T."/>
            <person name="Mu C."/>
            <person name="Jiang W."/>
            <person name="Fu Q."/>
            <person name="Fu X."/>
            <person name="Miao Y."/>
            <person name="Liu J."/>
            <person name="Yu Q."/>
            <person name="Li R."/>
            <person name="Liao H."/>
            <person name="Li X."/>
            <person name="Kong Y."/>
            <person name="Jiang Z."/>
            <person name="Chourrout D."/>
            <person name="Li R."/>
            <person name="Bao Z."/>
        </authorList>
    </citation>
    <scope>NUCLEOTIDE SEQUENCE [LARGE SCALE GENOMIC DNA]</scope>
    <source>
        <strain evidence="2 3">PY_sf001</strain>
    </source>
</reference>
<dbReference type="InterPro" id="IPR016186">
    <property type="entry name" value="C-type_lectin-like/link_sf"/>
</dbReference>
<accession>A0A210PSW9</accession>
<dbReference type="Gene3D" id="3.10.100.10">
    <property type="entry name" value="Mannose-Binding Protein A, subunit A"/>
    <property type="match status" value="1"/>
</dbReference>
<evidence type="ECO:0000313" key="2">
    <source>
        <dbReference type="EMBL" id="OWF39554.1"/>
    </source>
</evidence>
<dbReference type="Pfam" id="PF00059">
    <property type="entry name" value="Lectin_C"/>
    <property type="match status" value="1"/>
</dbReference>
<dbReference type="InterPro" id="IPR016187">
    <property type="entry name" value="CTDL_fold"/>
</dbReference>
<proteinExistence type="predicted"/>
<sequence>MQDLTSELRALQENSDCSCMALTKISMCPNGWTLHNDSCYFFYMFRQTWDDARTTCERFGGHLVAIETMEEDDFVKGFIDMSKAKSGLNMDKYTWLGATDHLSEGVWLWVTGEKVALQDWRGGHVEHADSNGQPGVEDCMDYSFGAWNDNSCAATLPCLCEKEAAFTSN</sequence>
<feature type="domain" description="C-type lectin" evidence="1">
    <location>
        <begin position="35"/>
        <end position="161"/>
    </location>
</feature>
<comment type="caution">
    <text evidence="2">The sequence shown here is derived from an EMBL/GenBank/DDBJ whole genome shotgun (WGS) entry which is preliminary data.</text>
</comment>
<dbReference type="PANTHER" id="PTHR22803">
    <property type="entry name" value="MANNOSE, PHOSPHOLIPASE, LECTIN RECEPTOR RELATED"/>
    <property type="match status" value="1"/>
</dbReference>